<gene>
    <name evidence="8" type="ORF">CIB87_02090</name>
</gene>
<keyword evidence="4 6" id="KW-1133">Transmembrane helix</keyword>
<feature type="transmembrane region" description="Helical" evidence="6">
    <location>
        <begin position="353"/>
        <end position="375"/>
    </location>
</feature>
<dbReference type="InterPro" id="IPR036259">
    <property type="entry name" value="MFS_trans_sf"/>
</dbReference>
<name>A0AA86HWE1_PRIMG</name>
<dbReference type="PROSITE" id="PS50850">
    <property type="entry name" value="MFS"/>
    <property type="match status" value="1"/>
</dbReference>
<evidence type="ECO:0000256" key="3">
    <source>
        <dbReference type="ARBA" id="ARBA00022692"/>
    </source>
</evidence>
<dbReference type="Pfam" id="PF07690">
    <property type="entry name" value="MFS_1"/>
    <property type="match status" value="1"/>
</dbReference>
<feature type="transmembrane region" description="Helical" evidence="6">
    <location>
        <begin position="228"/>
        <end position="250"/>
    </location>
</feature>
<feature type="transmembrane region" description="Helical" evidence="6">
    <location>
        <begin position="256"/>
        <end position="279"/>
    </location>
</feature>
<comment type="subcellular location">
    <subcellularLocation>
        <location evidence="1">Cell membrane</location>
        <topology evidence="1">Multi-pass membrane protein</topology>
    </subcellularLocation>
</comment>
<dbReference type="Proteomes" id="UP000253834">
    <property type="component" value="Chromosome"/>
</dbReference>
<dbReference type="PANTHER" id="PTHR23527">
    <property type="entry name" value="BLL3282 PROTEIN"/>
    <property type="match status" value="1"/>
</dbReference>
<feature type="domain" description="Major facilitator superfamily (MFS) profile" evidence="7">
    <location>
        <begin position="17"/>
        <end position="406"/>
    </location>
</feature>
<keyword evidence="5 6" id="KW-0472">Membrane</keyword>
<evidence type="ECO:0000256" key="4">
    <source>
        <dbReference type="ARBA" id="ARBA00022989"/>
    </source>
</evidence>
<feature type="transmembrane region" description="Helical" evidence="6">
    <location>
        <begin position="82"/>
        <end position="103"/>
    </location>
</feature>
<keyword evidence="2" id="KW-0813">Transport</keyword>
<dbReference type="CDD" id="cd17475">
    <property type="entry name" value="MFS_MT3072_like"/>
    <property type="match status" value="1"/>
</dbReference>
<accession>A0AA86HWE1</accession>
<dbReference type="InterPro" id="IPR020846">
    <property type="entry name" value="MFS_dom"/>
</dbReference>
<feature type="transmembrane region" description="Helical" evidence="6">
    <location>
        <begin position="55"/>
        <end position="75"/>
    </location>
</feature>
<feature type="transmembrane region" description="Helical" evidence="6">
    <location>
        <begin position="291"/>
        <end position="309"/>
    </location>
</feature>
<evidence type="ECO:0000313" key="9">
    <source>
        <dbReference type="Proteomes" id="UP000253834"/>
    </source>
</evidence>
<evidence type="ECO:0000256" key="6">
    <source>
        <dbReference type="SAM" id="Phobius"/>
    </source>
</evidence>
<evidence type="ECO:0000256" key="5">
    <source>
        <dbReference type="ARBA" id="ARBA00023136"/>
    </source>
</evidence>
<dbReference type="InterPro" id="IPR052952">
    <property type="entry name" value="MFS-Transporter"/>
</dbReference>
<keyword evidence="3 6" id="KW-0812">Transmembrane</keyword>
<dbReference type="SUPFAM" id="SSF103473">
    <property type="entry name" value="MFS general substrate transporter"/>
    <property type="match status" value="1"/>
</dbReference>
<dbReference type="Gene3D" id="1.20.1250.20">
    <property type="entry name" value="MFS general substrate transporter like domains"/>
    <property type="match status" value="2"/>
</dbReference>
<dbReference type="GO" id="GO:0022857">
    <property type="term" value="F:transmembrane transporter activity"/>
    <property type="evidence" value="ECO:0007669"/>
    <property type="project" value="InterPro"/>
</dbReference>
<dbReference type="AlphaFoldDB" id="A0AA86HWE1"/>
<feature type="transmembrane region" description="Helical" evidence="6">
    <location>
        <begin position="152"/>
        <end position="172"/>
    </location>
</feature>
<protein>
    <recommendedName>
        <fullName evidence="7">Major facilitator superfamily (MFS) profile domain-containing protein</fullName>
    </recommendedName>
</protein>
<feature type="transmembrane region" description="Helical" evidence="6">
    <location>
        <begin position="315"/>
        <end position="332"/>
    </location>
</feature>
<feature type="transmembrane region" description="Helical" evidence="6">
    <location>
        <begin position="178"/>
        <end position="200"/>
    </location>
</feature>
<dbReference type="InterPro" id="IPR011701">
    <property type="entry name" value="MFS"/>
</dbReference>
<evidence type="ECO:0000256" key="2">
    <source>
        <dbReference type="ARBA" id="ARBA00022448"/>
    </source>
</evidence>
<reference evidence="8 9" key="1">
    <citation type="submission" date="2017-07" db="EMBL/GenBank/DDBJ databases">
        <title>Isolation and development of strain Bacillus megaterium SR7 for enhanced growth and metabolite production under supercritical carbon dioxide.</title>
        <authorList>
            <person name="Freedman A.J.E."/>
            <person name="Peet K.C."/>
            <person name="Boock J.T."/>
            <person name="Penn K."/>
            <person name="Prather K.L.J."/>
            <person name="Thompson J.R."/>
        </authorList>
    </citation>
    <scope>NUCLEOTIDE SEQUENCE [LARGE SCALE GENOMIC DNA]</scope>
    <source>
        <strain evidence="8 9">SR7</strain>
    </source>
</reference>
<proteinExistence type="predicted"/>
<evidence type="ECO:0000259" key="7">
    <source>
        <dbReference type="PROSITE" id="PS50850"/>
    </source>
</evidence>
<organism evidence="8 9">
    <name type="scientific">Priestia megaterium</name>
    <name type="common">Bacillus megaterium</name>
    <dbReference type="NCBI Taxonomy" id="1404"/>
    <lineage>
        <taxon>Bacteria</taxon>
        <taxon>Bacillati</taxon>
        <taxon>Bacillota</taxon>
        <taxon>Bacilli</taxon>
        <taxon>Bacillales</taxon>
        <taxon>Bacillaceae</taxon>
        <taxon>Priestia</taxon>
    </lineage>
</organism>
<dbReference type="EMBL" id="CP022674">
    <property type="protein sequence ID" value="AXI27857.1"/>
    <property type="molecule type" value="Genomic_DNA"/>
</dbReference>
<evidence type="ECO:0000313" key="8">
    <source>
        <dbReference type="EMBL" id="AXI27857.1"/>
    </source>
</evidence>
<feature type="transmembrane region" description="Helical" evidence="6">
    <location>
        <begin position="115"/>
        <end position="140"/>
    </location>
</feature>
<feature type="transmembrane region" description="Helical" evidence="6">
    <location>
        <begin position="15"/>
        <end position="35"/>
    </location>
</feature>
<evidence type="ECO:0000256" key="1">
    <source>
        <dbReference type="ARBA" id="ARBA00004651"/>
    </source>
</evidence>
<sequence>MNMEAKYSSASKYRWLILFIGVIAQITFAIGFAGIPTAGVIMRNDYHFTIGQLGFVLGCMGLGVAISEIIWGVLTDKLGDKVVLIIGLVSMGLTFLIISFGFVPKEGMLPSYKSLGILLIIAGAVGGSINSSSGSAVMTWFQDNERGFAMSVRQTAIPVGAAIGAVLVPYIASVYGFGRVFLILAILCFVVTLSVWIWMVELKVSDAPTSTSDNGGVSPLKRMSVWKIAIAGAALTFPQMSVLTFASVFLTDEHHLSMGTISIIAFSIQIGGGCLRLLTGRITDKYKNRRKLICIIALIAGIAGIILGLVSNQNIYIVVSLLILTGLAGNAWHGIGYTEIAVSAGVQYAGRALGMLGATVFAVSFLIPYMIPFILKLTSWNGVWIVVGVVSLIAWPLMVEVKRETGNKEVRISRTKEGKSIS</sequence>
<feature type="transmembrane region" description="Helical" evidence="6">
    <location>
        <begin position="381"/>
        <end position="399"/>
    </location>
</feature>
<dbReference type="GO" id="GO:0005886">
    <property type="term" value="C:plasma membrane"/>
    <property type="evidence" value="ECO:0007669"/>
    <property type="project" value="UniProtKB-SubCell"/>
</dbReference>
<dbReference type="PANTHER" id="PTHR23527:SF1">
    <property type="entry name" value="BLL3282 PROTEIN"/>
    <property type="match status" value="1"/>
</dbReference>